<gene>
    <name evidence="3" type="ORF">AMTR_s00162p00053350</name>
</gene>
<dbReference type="AlphaFoldDB" id="W1PQ62"/>
<evidence type="ECO:0000313" key="3">
    <source>
        <dbReference type="EMBL" id="ERN09355.1"/>
    </source>
</evidence>
<comment type="similarity">
    <text evidence="1">Belongs to the PPP4R2 family.</text>
</comment>
<dbReference type="InterPro" id="IPR015267">
    <property type="entry name" value="PPP4R2"/>
</dbReference>
<sequence length="233" mass="26184">MKHDWDTLKHLLSFHLKQVLAEYPEAHMANDIGPRPSSSLLEPYPDLVKRLDEALLNYVEGPPFTLQRLCEILLNPQRIYPNLSKLALALEKNLSVTSTLTMCTEPYPSMASLKFERVQETKLEHIVEVSIPIQNGGATIVGFTDEEMIDATEVANEERSDTNQSEMSEEVPQPENTFNLSDKSLPASEDIKKNFPISSDESLPASEEIKKSFPELPDESFPKNEDIKQGPSS</sequence>
<dbReference type="GO" id="GO:0030289">
    <property type="term" value="C:protein phosphatase 4 complex"/>
    <property type="evidence" value="ECO:0000318"/>
    <property type="project" value="GO_Central"/>
</dbReference>
<evidence type="ECO:0000256" key="1">
    <source>
        <dbReference type="ARBA" id="ARBA00009207"/>
    </source>
</evidence>
<dbReference type="GO" id="GO:0005634">
    <property type="term" value="C:nucleus"/>
    <property type="evidence" value="ECO:0000318"/>
    <property type="project" value="GO_Central"/>
</dbReference>
<dbReference type="Pfam" id="PF09184">
    <property type="entry name" value="PPP4R2"/>
    <property type="match status" value="1"/>
</dbReference>
<dbReference type="PANTHER" id="PTHR16487">
    <property type="entry name" value="PPP4R2-RELATED PROTEIN"/>
    <property type="match status" value="1"/>
</dbReference>
<name>W1PQ62_AMBTC</name>
<evidence type="ECO:0000313" key="4">
    <source>
        <dbReference type="Proteomes" id="UP000017836"/>
    </source>
</evidence>
<dbReference type="STRING" id="13333.W1PQ62"/>
<feature type="compositionally biased region" description="Basic and acidic residues" evidence="2">
    <location>
        <begin position="220"/>
        <end position="233"/>
    </location>
</feature>
<proteinExistence type="inferred from homology"/>
<keyword evidence="4" id="KW-1185">Reference proteome</keyword>
<dbReference type="EMBL" id="KI392984">
    <property type="protein sequence ID" value="ERN09355.1"/>
    <property type="molecule type" value="Genomic_DNA"/>
</dbReference>
<organism evidence="3 4">
    <name type="scientific">Amborella trichopoda</name>
    <dbReference type="NCBI Taxonomy" id="13333"/>
    <lineage>
        <taxon>Eukaryota</taxon>
        <taxon>Viridiplantae</taxon>
        <taxon>Streptophyta</taxon>
        <taxon>Embryophyta</taxon>
        <taxon>Tracheophyta</taxon>
        <taxon>Spermatophyta</taxon>
        <taxon>Magnoliopsida</taxon>
        <taxon>Amborellales</taxon>
        <taxon>Amborellaceae</taxon>
        <taxon>Amborella</taxon>
    </lineage>
</organism>
<dbReference type="eggNOG" id="KOG3175">
    <property type="taxonomic scope" value="Eukaryota"/>
</dbReference>
<dbReference type="HOGENOM" id="CLU_1191295_0_0_1"/>
<dbReference type="GO" id="GO:0005737">
    <property type="term" value="C:cytoplasm"/>
    <property type="evidence" value="ECO:0000318"/>
    <property type="project" value="GO_Central"/>
</dbReference>
<evidence type="ECO:0000256" key="2">
    <source>
        <dbReference type="SAM" id="MobiDB-lite"/>
    </source>
</evidence>
<dbReference type="Gramene" id="ERN09355">
    <property type="protein sequence ID" value="ERN09355"/>
    <property type="gene ID" value="AMTR_s00162p00053350"/>
</dbReference>
<dbReference type="GO" id="GO:0019888">
    <property type="term" value="F:protein phosphatase regulator activity"/>
    <property type="evidence" value="ECO:0000318"/>
    <property type="project" value="GO_Central"/>
</dbReference>
<evidence type="ECO:0008006" key="5">
    <source>
        <dbReference type="Google" id="ProtNLM"/>
    </source>
</evidence>
<dbReference type="PANTHER" id="PTHR16487:SF0">
    <property type="entry name" value="PROTEIN PHOSPHATASE 4 REGULATORY SUBUNIT 2-RELATED"/>
    <property type="match status" value="1"/>
</dbReference>
<dbReference type="Proteomes" id="UP000017836">
    <property type="component" value="Unassembled WGS sequence"/>
</dbReference>
<accession>W1PQ62</accession>
<feature type="region of interest" description="Disordered" evidence="2">
    <location>
        <begin position="154"/>
        <end position="233"/>
    </location>
</feature>
<protein>
    <recommendedName>
        <fullName evidence="5">Serine/threonine-protein phosphatase 4 regulatory subunit 2</fullName>
    </recommendedName>
</protein>
<dbReference type="OMA" id="HMANDIG"/>
<reference evidence="4" key="1">
    <citation type="journal article" date="2013" name="Science">
        <title>The Amborella genome and the evolution of flowering plants.</title>
        <authorList>
            <consortium name="Amborella Genome Project"/>
        </authorList>
    </citation>
    <scope>NUCLEOTIDE SEQUENCE [LARGE SCALE GENOMIC DNA]</scope>
</reference>